<accession>A0AAW5IV38</accession>
<organism evidence="3 4">
    <name type="scientific">Segatella copri</name>
    <dbReference type="NCBI Taxonomy" id="165179"/>
    <lineage>
        <taxon>Bacteria</taxon>
        <taxon>Pseudomonadati</taxon>
        <taxon>Bacteroidota</taxon>
        <taxon>Bacteroidia</taxon>
        <taxon>Bacteroidales</taxon>
        <taxon>Prevotellaceae</taxon>
        <taxon>Segatella</taxon>
    </lineage>
</organism>
<name>A0AAW5IV38_9BACT</name>
<protein>
    <submittedName>
        <fullName evidence="3">DUF262 domain-containing HNH endonuclease family protein</fullName>
    </submittedName>
</protein>
<dbReference type="PANTHER" id="PTHR35149">
    <property type="entry name" value="SLL5132 PROTEIN"/>
    <property type="match status" value="1"/>
</dbReference>
<dbReference type="InterPro" id="IPR011089">
    <property type="entry name" value="GmrSD_C"/>
</dbReference>
<evidence type="ECO:0000259" key="1">
    <source>
        <dbReference type="Pfam" id="PF03235"/>
    </source>
</evidence>
<keyword evidence="3" id="KW-0378">Hydrolase</keyword>
<dbReference type="Pfam" id="PF03235">
    <property type="entry name" value="GmrSD_N"/>
    <property type="match status" value="1"/>
</dbReference>
<keyword evidence="3" id="KW-0255">Endonuclease</keyword>
<evidence type="ECO:0000313" key="4">
    <source>
        <dbReference type="Proteomes" id="UP001204486"/>
    </source>
</evidence>
<dbReference type="GO" id="GO:0004519">
    <property type="term" value="F:endonuclease activity"/>
    <property type="evidence" value="ECO:0007669"/>
    <property type="project" value="UniProtKB-KW"/>
</dbReference>
<feature type="domain" description="GmrSD restriction endonucleases N-terminal" evidence="1">
    <location>
        <begin position="12"/>
        <end position="219"/>
    </location>
</feature>
<proteinExistence type="predicted"/>
<dbReference type="PANTHER" id="PTHR35149:SF1">
    <property type="entry name" value="DUF5655 DOMAIN-CONTAINING PROTEIN"/>
    <property type="match status" value="1"/>
</dbReference>
<keyword evidence="3" id="KW-0540">Nuclease</keyword>
<dbReference type="Proteomes" id="UP001204486">
    <property type="component" value="Unassembled WGS sequence"/>
</dbReference>
<evidence type="ECO:0000313" key="3">
    <source>
        <dbReference type="EMBL" id="MCP9601051.1"/>
    </source>
</evidence>
<dbReference type="RefSeq" id="WP_254974856.1">
    <property type="nucleotide sequence ID" value="NZ_JANDWK010000051.1"/>
</dbReference>
<dbReference type="AlphaFoldDB" id="A0AAW5IV38"/>
<dbReference type="EMBL" id="JANDWN010000054">
    <property type="protein sequence ID" value="MCP9601051.1"/>
    <property type="molecule type" value="Genomic_DNA"/>
</dbReference>
<evidence type="ECO:0000259" key="2">
    <source>
        <dbReference type="Pfam" id="PF07510"/>
    </source>
</evidence>
<dbReference type="Pfam" id="PF07510">
    <property type="entry name" value="GmrSD_C"/>
    <property type="match status" value="1"/>
</dbReference>
<feature type="domain" description="GmrSD restriction endonucleases C-terminal" evidence="2">
    <location>
        <begin position="530"/>
        <end position="572"/>
    </location>
</feature>
<dbReference type="InterPro" id="IPR004919">
    <property type="entry name" value="GmrSD_N"/>
</dbReference>
<comment type="caution">
    <text evidence="3">The sequence shown here is derived from an EMBL/GenBank/DDBJ whole genome shotgun (WGS) entry which is preliminary data.</text>
</comment>
<sequence>MSNFDRISVANLIKEAPHFIIPSYQRGYRWERKQVTDLLNDLRQFVTDGNSKNSCYYLQPIVIKKASWKNADGKNIDGWEVLDGQQRLTTMYLLLQYIIENELKRSEQKYFDEHPIYDITYAIRPQLDFKNPKCEDNIDSYYLFEAKEAIEEWFGALGLSDAADKIKSCLILEDSDKQAHFIKYIVNEDSQDLDSIRIFNRLNKGKIGLTNAELIKALLIMDAERSKEYSSEQLAIDWNYMERQFQDESFWAFISGGKEYQDRIDILFDFMTQKGDEDDADFSYRKFQNLYDFELKAGKDVILDTLWKKLTHQTMREAWLEVKRMYDTLVAWYEDSMYYHYVGFLTTQGKTLHDIVTGIEKAKKDENGEEIKPWTREHIETALKRLMAQTFNEMTAVRPEDIDGWTYNGNNDIRGLLLLMNVETYKQTKYQRFPFHSYIKEEWDIEHIDSQNEATGLRASEDRLRWMRLTSDILMKEHHAIPNEKEAKALAEELTSVVREKTENGAIEDKDVKGLDSIYPTLYVKVVEHYSGKISEQQGNKHALGNLTLLDTALNRSYQDAPFPYKRQCVMDTDLRGDKFVPMCTKNVFLKFYTNSNSSASFLDSMRWNKQDQDNYLAAIHKVVDPIFETNI</sequence>
<reference evidence="3" key="1">
    <citation type="submission" date="2022-07" db="EMBL/GenBank/DDBJ databases">
        <title>Prevotella copri.</title>
        <authorList>
            <person name="Yang C."/>
        </authorList>
    </citation>
    <scope>NUCLEOTIDE SEQUENCE</scope>
    <source>
        <strain evidence="3">HF1476</strain>
    </source>
</reference>
<gene>
    <name evidence="3" type="ORF">NNC55_14055</name>
</gene>